<dbReference type="PANTHER" id="PTHR37826:SF2">
    <property type="entry name" value="ZINC-RIBBON DOMAIN-CONTAINING PROTEIN"/>
    <property type="match status" value="1"/>
</dbReference>
<dbReference type="PANTHER" id="PTHR37826">
    <property type="entry name" value="FLOTILLIN BAND_7_5 DOMAIN PROTEIN"/>
    <property type="match status" value="1"/>
</dbReference>
<dbReference type="EMBL" id="JADIMZ010000071">
    <property type="protein sequence ID" value="MBO8432582.1"/>
    <property type="molecule type" value="Genomic_DNA"/>
</dbReference>
<dbReference type="Proteomes" id="UP000823612">
    <property type="component" value="Unassembled WGS sequence"/>
</dbReference>
<comment type="caution">
    <text evidence="3">The sequence shown here is derived from an EMBL/GenBank/DDBJ whole genome shotgun (WGS) entry which is preliminary data.</text>
</comment>
<dbReference type="InterPro" id="IPR033880">
    <property type="entry name" value="SPFH_YdjI"/>
</dbReference>
<gene>
    <name evidence="3" type="ORF">IAB08_04745</name>
</gene>
<dbReference type="Pfam" id="PF14237">
    <property type="entry name" value="GYF_2"/>
    <property type="match status" value="1"/>
</dbReference>
<evidence type="ECO:0000259" key="1">
    <source>
        <dbReference type="Pfam" id="PF13421"/>
    </source>
</evidence>
<reference evidence="3" key="1">
    <citation type="submission" date="2020-10" db="EMBL/GenBank/DDBJ databases">
        <authorList>
            <person name="Gilroy R."/>
        </authorList>
    </citation>
    <scope>NUCLEOTIDE SEQUENCE</scope>
    <source>
        <strain evidence="3">2889</strain>
    </source>
</reference>
<dbReference type="InterPro" id="IPR025640">
    <property type="entry name" value="GYF_2"/>
</dbReference>
<feature type="domain" description="GYF" evidence="2">
    <location>
        <begin position="384"/>
        <end position="432"/>
    </location>
</feature>
<dbReference type="CDD" id="cd03408">
    <property type="entry name" value="SPFH_like_u1"/>
    <property type="match status" value="1"/>
</dbReference>
<dbReference type="Pfam" id="PF13421">
    <property type="entry name" value="Band_7_1"/>
    <property type="match status" value="1"/>
</dbReference>
<protein>
    <submittedName>
        <fullName evidence="3">SPFH domain-containing protein</fullName>
    </submittedName>
</protein>
<evidence type="ECO:0000313" key="3">
    <source>
        <dbReference type="EMBL" id="MBO8432582.1"/>
    </source>
</evidence>
<feature type="domain" description="SPFH" evidence="1">
    <location>
        <begin position="43"/>
        <end position="242"/>
    </location>
</feature>
<accession>A0A9D9DSW1</accession>
<name>A0A9D9DSW1_9BACT</name>
<dbReference type="AlphaFoldDB" id="A0A9D9DSW1"/>
<evidence type="ECO:0000259" key="2">
    <source>
        <dbReference type="Pfam" id="PF14237"/>
    </source>
</evidence>
<proteinExistence type="predicted"/>
<reference evidence="3" key="2">
    <citation type="journal article" date="2021" name="PeerJ">
        <title>Extensive microbial diversity within the chicken gut microbiome revealed by metagenomics and culture.</title>
        <authorList>
            <person name="Gilroy R."/>
            <person name="Ravi A."/>
            <person name="Getino M."/>
            <person name="Pursley I."/>
            <person name="Horton D.L."/>
            <person name="Alikhan N.F."/>
            <person name="Baker D."/>
            <person name="Gharbi K."/>
            <person name="Hall N."/>
            <person name="Watson M."/>
            <person name="Adriaenssens E.M."/>
            <person name="Foster-Nyarko E."/>
            <person name="Jarju S."/>
            <person name="Secka A."/>
            <person name="Antonio M."/>
            <person name="Oren A."/>
            <person name="Chaudhuri R.R."/>
            <person name="La Ragione R."/>
            <person name="Hildebrand F."/>
            <person name="Pallen M.J."/>
        </authorList>
    </citation>
    <scope>NUCLEOTIDE SEQUENCE</scope>
    <source>
        <strain evidence="3">2889</strain>
    </source>
</reference>
<sequence>MGLFGLGSRGKSGGMMNVIRCDEQEYLVWKWRPAGQEANSTTRENSIRYGSSLRVKDGEVAVFVYKQKDGTMQDYIEGPYDDIIKTANFPVLSSIVGLAFGGESPFQAEIYFINLAGNVQIKFGIPYFDVFDPRFLDFAVPMAVRGSITFNITDYKAFIKLNRMINFTLEDFKNQVKDAVTKSIKSFVTNAPQNNGIPVLQIERKITEISDLIQERLAKEMREDFGVNLKRIDLADIEVDKESDGYRELRHITAGQQAQTIQAQTDVNIKNLQDTQAINAENVQESLRIQREEAQRAQRLQTETNFIGAHALDQQTSVLKAGAESLGSMSHVGDGGGMNAAGMMTGMVMGGAMGNQMAGMMNNLGQQMQNSMNTPPPPPTPNYMVSMNGQQSGPFNIQQLQQLAQQGQINAQTYVWKQGMSNWVMAGQVQELASLFIASTPPPPPPTL</sequence>
<evidence type="ECO:0000313" key="4">
    <source>
        <dbReference type="Proteomes" id="UP000823612"/>
    </source>
</evidence>
<organism evidence="3 4">
    <name type="scientific">Candidatus Pullibacteroides excrementavium</name>
    <dbReference type="NCBI Taxonomy" id="2840905"/>
    <lineage>
        <taxon>Bacteria</taxon>
        <taxon>Pseudomonadati</taxon>
        <taxon>Bacteroidota</taxon>
        <taxon>Bacteroidia</taxon>
        <taxon>Bacteroidales</taxon>
        <taxon>Candidatus Pullibacteroides</taxon>
    </lineage>
</organism>